<dbReference type="Proteomes" id="UP000266239">
    <property type="component" value="Unassembled WGS sequence"/>
</dbReference>
<evidence type="ECO:0000313" key="11">
    <source>
        <dbReference type="EMBL" id="RLO02987.1"/>
    </source>
</evidence>
<dbReference type="Proteomes" id="UP000275652">
    <property type="component" value="Unassembled WGS sequence"/>
</dbReference>
<evidence type="ECO:0000313" key="13">
    <source>
        <dbReference type="Proteomes" id="UP000265716"/>
    </source>
</evidence>
<dbReference type="Proteomes" id="UP000283543">
    <property type="component" value="Unassembled WGS sequence"/>
</dbReference>
<evidence type="ECO:0000313" key="7">
    <source>
        <dbReference type="EMBL" id="RHY54267.1"/>
    </source>
</evidence>
<dbReference type="Proteomes" id="UP000266196">
    <property type="component" value="Unassembled WGS sequence"/>
</dbReference>
<dbReference type="EMBL" id="QUTE01020555">
    <property type="protein sequence ID" value="RHY84896.1"/>
    <property type="molecule type" value="Genomic_DNA"/>
</dbReference>
<protein>
    <recommendedName>
        <fullName evidence="3">Amine oxidase domain-containing protein</fullName>
    </recommendedName>
</protein>
<evidence type="ECO:0000256" key="2">
    <source>
        <dbReference type="SAM" id="SignalP"/>
    </source>
</evidence>
<dbReference type="Proteomes" id="UP000286510">
    <property type="component" value="Unassembled WGS sequence"/>
</dbReference>
<dbReference type="Proteomes" id="UP000265716">
    <property type="component" value="Unassembled WGS sequence"/>
</dbReference>
<dbReference type="AlphaFoldDB" id="A0A397B7L0"/>
<comment type="caution">
    <text evidence="4">The sequence shown here is derived from an EMBL/GenBank/DDBJ whole genome shotgun (WGS) entry which is preliminary data.</text>
</comment>
<gene>
    <name evidence="5" type="ORF">DYB25_004934</name>
    <name evidence="10" type="ORF">DYB26_002108</name>
    <name evidence="11" type="ORF">DYB28_013447</name>
    <name evidence="8" type="ORF">DYB30_003197</name>
    <name evidence="9" type="ORF">DYB31_002419</name>
    <name evidence="6" type="ORF">DYB34_002277</name>
    <name evidence="4" type="ORF">DYB36_008706</name>
    <name evidence="7" type="ORF">DYB38_004340</name>
</gene>
<dbReference type="VEuPathDB" id="FungiDB:H257_06755"/>
<feature type="region of interest" description="Disordered" evidence="1">
    <location>
        <begin position="295"/>
        <end position="327"/>
    </location>
</feature>
<feature type="domain" description="Amine oxidase" evidence="3">
    <location>
        <begin position="38"/>
        <end position="352"/>
    </location>
</feature>
<evidence type="ECO:0000313" key="9">
    <source>
        <dbReference type="EMBL" id="RHY84896.1"/>
    </source>
</evidence>
<dbReference type="Gene3D" id="3.50.50.60">
    <property type="entry name" value="FAD/NAD(P)-binding domain"/>
    <property type="match status" value="1"/>
</dbReference>
<evidence type="ECO:0000313" key="10">
    <source>
        <dbReference type="EMBL" id="RHZ31242.1"/>
    </source>
</evidence>
<evidence type="ECO:0000313" key="15">
    <source>
        <dbReference type="Proteomes" id="UP000266239"/>
    </source>
</evidence>
<proteinExistence type="predicted"/>
<dbReference type="PANTHER" id="PTHR42923">
    <property type="entry name" value="PROTOPORPHYRINOGEN OXIDASE"/>
    <property type="match status" value="1"/>
</dbReference>
<dbReference type="Gene3D" id="1.10.405.20">
    <property type="match status" value="1"/>
</dbReference>
<feature type="signal peptide" evidence="2">
    <location>
        <begin position="1"/>
        <end position="18"/>
    </location>
</feature>
<feature type="compositionally biased region" description="Acidic residues" evidence="1">
    <location>
        <begin position="299"/>
        <end position="320"/>
    </location>
</feature>
<reference evidence="11 17" key="1">
    <citation type="journal article" date="2018" name="J. Invertebr. Pathol.">
        <title>New genotyping method for the causative agent of crayfish plague (Aphanomyces astaci) based on whole genome data.</title>
        <authorList>
            <person name="Minardi D."/>
            <person name="Studholme D.J."/>
            <person name="van der Giezen M."/>
            <person name="Pretto T."/>
            <person name="Oidtmann B."/>
        </authorList>
    </citation>
    <scope>NUCLEOTIDE SEQUENCE [LARGE SCALE GENOMIC DNA]</scope>
    <source>
        <strain evidence="11 17">KB13</strain>
    </source>
</reference>
<evidence type="ECO:0000313" key="4">
    <source>
        <dbReference type="EMBL" id="RHY16326.1"/>
    </source>
</evidence>
<dbReference type="EMBL" id="QUTD01006339">
    <property type="protein sequence ID" value="RHY55958.1"/>
    <property type="molecule type" value="Genomic_DNA"/>
</dbReference>
<dbReference type="SUPFAM" id="SSF51905">
    <property type="entry name" value="FAD/NAD(P)-binding domain"/>
    <property type="match status" value="1"/>
</dbReference>
<keyword evidence="2" id="KW-0732">Signal</keyword>
<sequence length="532" mass="59412">MLRLVLTALALLPLLAHSAPNITLRRTDRVVIVGGGPAGIHYASLLAKKGLTKITVLEATGDVGGKSQTRIDAWGNPQEMGTVFALDSYTPVFDLVQEYDPKNTKFVFAFEQPGYMATMGDVIGVRDSDASVSMDFPTFLLHSIEENAPPAVQSNATKSNLQSVFLDQAMRYIRLHRSIFGSYAYGLPPQPKDWSAIDMTAMDFLKKHNLTALIGMFKFSQQQQGYGVLETIPAFYFLWWSHPTAVAKILRSQVSSQPCAYSLRKGFQSLWRAMAHAHSDAVHVILNARVTEVSRGIESNDDDDDDDEDDFDDDDDDDDHESPSVTYINRYGRSETIECDHVVMAVDLSQFVNVVDDLTPAERDVFVGTYTASTFITTLYESKPCPVETAAHVWLNRMNNDGRLSSLRNSKLTLATKANASNWGDLILGRQVRVAYQFYDRPLQNVNRGDARDLLMNDLALAGMTDVALWTQSHFNYFPRFTPAGLKKGLLWKIWDMQGDSKTTWIGSSVSFESALDVVTYNNNLIQRVQVV</sequence>
<dbReference type="Gene3D" id="3.30.70.1990">
    <property type="match status" value="1"/>
</dbReference>
<dbReference type="EMBL" id="QUTF01010705">
    <property type="protein sequence ID" value="RHZ31242.1"/>
    <property type="molecule type" value="Genomic_DNA"/>
</dbReference>
<dbReference type="Proteomes" id="UP000265427">
    <property type="component" value="Unassembled WGS sequence"/>
</dbReference>
<dbReference type="EMBL" id="QUTA01004380">
    <property type="protein sequence ID" value="RHY19986.1"/>
    <property type="molecule type" value="Genomic_DNA"/>
</dbReference>
<evidence type="ECO:0000313" key="16">
    <source>
        <dbReference type="Proteomes" id="UP000266643"/>
    </source>
</evidence>
<evidence type="ECO:0000313" key="5">
    <source>
        <dbReference type="EMBL" id="RHY19986.1"/>
    </source>
</evidence>
<evidence type="ECO:0000313" key="19">
    <source>
        <dbReference type="Proteomes" id="UP000286510"/>
    </source>
</evidence>
<evidence type="ECO:0000313" key="14">
    <source>
        <dbReference type="Proteomes" id="UP000266196"/>
    </source>
</evidence>
<evidence type="ECO:0000256" key="1">
    <source>
        <dbReference type="SAM" id="MobiDB-lite"/>
    </source>
</evidence>
<dbReference type="EMBL" id="QUTI01032140">
    <property type="protein sequence ID" value="RLO02987.1"/>
    <property type="molecule type" value="Genomic_DNA"/>
</dbReference>
<evidence type="ECO:0000313" key="6">
    <source>
        <dbReference type="EMBL" id="RHY53698.1"/>
    </source>
</evidence>
<accession>A0A397B7L0</accession>
<dbReference type="Pfam" id="PF01593">
    <property type="entry name" value="Amino_oxidase"/>
    <property type="match status" value="1"/>
</dbReference>
<name>A0A397B7L0_APHAT</name>
<dbReference type="GO" id="GO:0016491">
    <property type="term" value="F:oxidoreductase activity"/>
    <property type="evidence" value="ECO:0007669"/>
    <property type="project" value="InterPro"/>
</dbReference>
<evidence type="ECO:0000313" key="12">
    <source>
        <dbReference type="Proteomes" id="UP000265427"/>
    </source>
</evidence>
<dbReference type="InterPro" id="IPR002937">
    <property type="entry name" value="Amino_oxidase"/>
</dbReference>
<dbReference type="InterPro" id="IPR036188">
    <property type="entry name" value="FAD/NAD-bd_sf"/>
</dbReference>
<dbReference type="Proteomes" id="UP000266643">
    <property type="component" value="Unassembled WGS sequence"/>
</dbReference>
<dbReference type="EMBL" id="QUSZ01003998">
    <property type="protein sequence ID" value="RHY16326.1"/>
    <property type="molecule type" value="Genomic_DNA"/>
</dbReference>
<dbReference type="PRINTS" id="PR00419">
    <property type="entry name" value="ADXRDTASE"/>
</dbReference>
<dbReference type="EMBL" id="QUTB01005730">
    <property type="protein sequence ID" value="RHY53698.1"/>
    <property type="molecule type" value="Genomic_DNA"/>
</dbReference>
<evidence type="ECO:0000313" key="8">
    <source>
        <dbReference type="EMBL" id="RHY55958.1"/>
    </source>
</evidence>
<evidence type="ECO:0000313" key="17">
    <source>
        <dbReference type="Proteomes" id="UP000275652"/>
    </source>
</evidence>
<evidence type="ECO:0000259" key="3">
    <source>
        <dbReference type="Pfam" id="PF01593"/>
    </source>
</evidence>
<feature type="chain" id="PRO_5039987500" description="Amine oxidase domain-containing protein" evidence="2">
    <location>
        <begin position="19"/>
        <end position="532"/>
    </location>
</feature>
<organism evidence="4 12">
    <name type="scientific">Aphanomyces astaci</name>
    <name type="common">Crayfish plague agent</name>
    <dbReference type="NCBI Taxonomy" id="112090"/>
    <lineage>
        <taxon>Eukaryota</taxon>
        <taxon>Sar</taxon>
        <taxon>Stramenopiles</taxon>
        <taxon>Oomycota</taxon>
        <taxon>Saprolegniomycetes</taxon>
        <taxon>Saprolegniales</taxon>
        <taxon>Verrucalvaceae</taxon>
        <taxon>Aphanomyces</taxon>
    </lineage>
</organism>
<dbReference type="EMBL" id="QUTC01006060">
    <property type="protein sequence ID" value="RHY54267.1"/>
    <property type="molecule type" value="Genomic_DNA"/>
</dbReference>
<reference evidence="12 13" key="2">
    <citation type="submission" date="2018-08" db="EMBL/GenBank/DDBJ databases">
        <title>Aphanomyces genome sequencing and annotation.</title>
        <authorList>
            <person name="Minardi D."/>
            <person name="Oidtmann B."/>
            <person name="Van Der Giezen M."/>
            <person name="Studholme D.J."/>
        </authorList>
    </citation>
    <scope>NUCLEOTIDE SEQUENCE [LARGE SCALE GENOMIC DNA]</scope>
    <source>
        <strain evidence="9 14">197901</strain>
        <strain evidence="8 16">D2</strain>
        <strain evidence="10 19">FDL457</strain>
        <strain evidence="4 12">Kv</strain>
        <strain evidence="7 13">SA</strain>
        <strain evidence="6 18">Si</strain>
        <strain evidence="5 15">Yx</strain>
    </source>
</reference>
<dbReference type="InterPro" id="IPR050464">
    <property type="entry name" value="Zeta_carotene_desat/Oxidored"/>
</dbReference>
<evidence type="ECO:0000313" key="18">
    <source>
        <dbReference type="Proteomes" id="UP000283543"/>
    </source>
</evidence>